<dbReference type="Proteomes" id="UP000235405">
    <property type="component" value="Unassembled WGS sequence"/>
</dbReference>
<dbReference type="Gene3D" id="3.30.460.10">
    <property type="entry name" value="Beta Polymerase, domain 2"/>
    <property type="match status" value="1"/>
</dbReference>
<evidence type="ECO:0000259" key="1">
    <source>
        <dbReference type="SMART" id="SM00954"/>
    </source>
</evidence>
<dbReference type="CDD" id="cd05399">
    <property type="entry name" value="NT_Rel-Spo_like"/>
    <property type="match status" value="1"/>
</dbReference>
<proteinExistence type="predicted"/>
<dbReference type="PANTHER" id="PTHR41773:SF1">
    <property type="entry name" value="RELA_SPOT DOMAIN-CONTAINING PROTEIN"/>
    <property type="match status" value="1"/>
</dbReference>
<dbReference type="Pfam" id="PF04607">
    <property type="entry name" value="RelA_SpoT"/>
    <property type="match status" value="1"/>
</dbReference>
<accession>A0A2N7CDJ1</accession>
<organism evidence="2 3">
    <name type="scientific">Vibrio splendidus</name>
    <dbReference type="NCBI Taxonomy" id="29497"/>
    <lineage>
        <taxon>Bacteria</taxon>
        <taxon>Pseudomonadati</taxon>
        <taxon>Pseudomonadota</taxon>
        <taxon>Gammaproteobacteria</taxon>
        <taxon>Vibrionales</taxon>
        <taxon>Vibrionaceae</taxon>
        <taxon>Vibrio</taxon>
    </lineage>
</organism>
<protein>
    <recommendedName>
        <fullName evidence="1">RelA/SpoT domain-containing protein</fullName>
    </recommendedName>
</protein>
<dbReference type="SUPFAM" id="SSF81301">
    <property type="entry name" value="Nucleotidyltransferase"/>
    <property type="match status" value="1"/>
</dbReference>
<feature type="domain" description="RelA/SpoT" evidence="1">
    <location>
        <begin position="53"/>
        <end position="176"/>
    </location>
</feature>
<evidence type="ECO:0000313" key="3">
    <source>
        <dbReference type="Proteomes" id="UP000235405"/>
    </source>
</evidence>
<dbReference type="InterPro" id="IPR007685">
    <property type="entry name" value="RelA_SpoT"/>
</dbReference>
<dbReference type="AlphaFoldDB" id="A0A2N7CDJ1"/>
<dbReference type="GO" id="GO:0015969">
    <property type="term" value="P:guanosine tetraphosphate metabolic process"/>
    <property type="evidence" value="ECO:0007669"/>
    <property type="project" value="InterPro"/>
</dbReference>
<dbReference type="PANTHER" id="PTHR41773">
    <property type="entry name" value="GTP PYROPHOSPHATASE-RELATED"/>
    <property type="match status" value="1"/>
</dbReference>
<dbReference type="EMBL" id="MCSW01000175">
    <property type="protein sequence ID" value="PMF20818.1"/>
    <property type="molecule type" value="Genomic_DNA"/>
</dbReference>
<dbReference type="RefSeq" id="WP_157937519.1">
    <property type="nucleotide sequence ID" value="NZ_MCSW01000175.1"/>
</dbReference>
<dbReference type="SMART" id="SM00954">
    <property type="entry name" value="RelA_SpoT"/>
    <property type="match status" value="1"/>
</dbReference>
<dbReference type="InterPro" id="IPR043519">
    <property type="entry name" value="NT_sf"/>
</dbReference>
<gene>
    <name evidence="2" type="ORF">BCV19_10200</name>
</gene>
<comment type="caution">
    <text evidence="2">The sequence shown here is derived from an EMBL/GenBank/DDBJ whole genome shotgun (WGS) entry which is preliminary data.</text>
</comment>
<reference evidence="3" key="1">
    <citation type="submission" date="2016-07" db="EMBL/GenBank/DDBJ databases">
        <title>Nontailed viruses are major unrecognized killers of bacteria in the ocean.</title>
        <authorList>
            <person name="Kauffman K."/>
            <person name="Hussain F."/>
            <person name="Yang J."/>
            <person name="Arevalo P."/>
            <person name="Brown J."/>
            <person name="Cutler M."/>
            <person name="Kelly L."/>
            <person name="Polz M.F."/>
        </authorList>
    </citation>
    <scope>NUCLEOTIDE SEQUENCE [LARGE SCALE GENOMIC DNA]</scope>
    <source>
        <strain evidence="3">10N.286.54.F3</strain>
    </source>
</reference>
<evidence type="ECO:0000313" key="2">
    <source>
        <dbReference type="EMBL" id="PMF20818.1"/>
    </source>
</evidence>
<dbReference type="Gene3D" id="1.10.287.860">
    <property type="entry name" value="Nucleotidyltransferase"/>
    <property type="match status" value="1"/>
</dbReference>
<name>A0A2N7CDJ1_VIBSP</name>
<sequence length="347" mass="40331">MQNYKDKVWRESPETIRNYYENIGHYKLLCEEVHYILKKILSTKKIEVASISSRSKSLESFCEKIHRKKYGNPFESITDFAGARIVFLYEQDRSAIEELIERTFEIVEKVDKVQDSEVDRFGYGALHYIVKLKESHVGERYDEIRDHRCEIQVRTILQDAWALVAHHLSYKQESDVPKHLRRKLNALSGLFETADDQFQHIRDAREVYQSQVATGIDHSDALIMSQDIELDSLLAFLKLKFPARPLDSTSDISEFVKEVRALGVTSLQQLQDILDKTELARQACEAAYPPYDPDEHVDTVYTAVGETRQALEFVFDEYIDRLADLSAEFATTTRNRKNEFVHLVKNT</sequence>